<proteinExistence type="predicted"/>
<dbReference type="InterPro" id="IPR053733">
    <property type="entry name" value="Heme_Transport_Util_sf"/>
</dbReference>
<protein>
    <submittedName>
        <fullName evidence="1">Heme utilization protein HuvX</fullName>
    </submittedName>
</protein>
<dbReference type="CDD" id="cd16829">
    <property type="entry name" value="ChuX_HutX-like"/>
    <property type="match status" value="1"/>
</dbReference>
<dbReference type="InterPro" id="IPR010413">
    <property type="entry name" value="HutX-like"/>
</dbReference>
<evidence type="ECO:0000313" key="1">
    <source>
        <dbReference type="EMBL" id="KJF66153.1"/>
    </source>
</evidence>
<dbReference type="Pfam" id="PF06228">
    <property type="entry name" value="ChuX_HutX"/>
    <property type="match status" value="1"/>
</dbReference>
<keyword evidence="2" id="KW-1185">Reference proteome</keyword>
<evidence type="ECO:0000313" key="2">
    <source>
        <dbReference type="Proteomes" id="UP000052068"/>
    </source>
</evidence>
<dbReference type="EMBL" id="JWJH01000019">
    <property type="protein sequence ID" value="KJF66153.1"/>
    <property type="molecule type" value="Genomic_DNA"/>
</dbReference>
<accession>A0ABR5CMT3</accession>
<dbReference type="NCBIfam" id="TIGR04108">
    <property type="entry name" value="HutX"/>
    <property type="match status" value="1"/>
</dbReference>
<name>A0ABR5CMT3_9HYPH</name>
<organism evidence="1 2">
    <name type="scientific">Rhizobium nepotum 39/7</name>
    <dbReference type="NCBI Taxonomy" id="1368418"/>
    <lineage>
        <taxon>Bacteria</taxon>
        <taxon>Pseudomonadati</taxon>
        <taxon>Pseudomonadota</taxon>
        <taxon>Alphaproteobacteria</taxon>
        <taxon>Hyphomicrobiales</taxon>
        <taxon>Rhizobiaceae</taxon>
        <taxon>Rhizobium/Agrobacterium group</taxon>
        <taxon>Rhizobium</taxon>
    </lineage>
</organism>
<dbReference type="Proteomes" id="UP000052068">
    <property type="component" value="Unassembled WGS sequence"/>
</dbReference>
<dbReference type="PIRSF" id="PIRSF030840">
    <property type="entry name" value="DUF1008"/>
    <property type="match status" value="1"/>
</dbReference>
<comment type="caution">
    <text evidence="1">The sequence shown here is derived from an EMBL/GenBank/DDBJ whole genome shotgun (WGS) entry which is preliminary data.</text>
</comment>
<reference evidence="1 2" key="1">
    <citation type="submission" date="2015-03" db="EMBL/GenBank/DDBJ databases">
        <title>Draft Genome Sequences of Agrobacterium nepotum Strain 39/7T (= CFBP 7436T = LMG 26435T) and Agrobacterium sp. Strain KFB 330 (= CFBP 8308 = LMG 28674).</title>
        <authorList>
            <person name="Kuzmanovic N."/>
            <person name="Pulawska J."/>
            <person name="Obradovic A."/>
        </authorList>
    </citation>
    <scope>NUCLEOTIDE SEQUENCE [LARGE SCALE GENOMIC DNA]</scope>
    <source>
        <strain evidence="1 2">39/7</strain>
    </source>
</reference>
<dbReference type="RefSeq" id="WP_045023449.1">
    <property type="nucleotide sequence ID" value="NZ_JWJH01000019.1"/>
</dbReference>
<dbReference type="Gene3D" id="3.40.1570.10">
    <property type="entry name" value="HemS/ChuS/ChuX like domains"/>
    <property type="match status" value="1"/>
</dbReference>
<gene>
    <name evidence="1" type="ORF">RS75_19250</name>
</gene>
<sequence length="173" mass="18856">MSIAAQKTDDRQARAVAALAEKPDGIVEAIAAKAEVTPAEILAILPEGAAISASADRFGDIWNEIRGWGEILMIVQTQDIVLEVPGDLSEGSESHGWFNVHGDSPIGGHIKKDNCTAITFVDRGFHGRRSCSVWFMNAAGSAMFKIFVRRDENKELRGDQLAKFEALRDSFRG</sequence>
<dbReference type="SUPFAM" id="SSF144064">
    <property type="entry name" value="Heme iron utilization protein-like"/>
    <property type="match status" value="1"/>
</dbReference>